<evidence type="ECO:0000313" key="3">
    <source>
        <dbReference type="EMBL" id="CDK24851.1"/>
    </source>
</evidence>
<dbReference type="GO" id="GO:0005829">
    <property type="term" value="C:cytosol"/>
    <property type="evidence" value="ECO:0007669"/>
    <property type="project" value="TreeGrafter"/>
</dbReference>
<dbReference type="PROSITE" id="PS50030">
    <property type="entry name" value="UBA"/>
    <property type="match status" value="1"/>
</dbReference>
<reference evidence="3" key="2">
    <citation type="submission" date="2014-02" db="EMBL/GenBank/DDBJ databases">
        <title>Complete DNA sequence of /Kuraishia capsulata/ illustrates novel genomic features among budding yeasts (/Saccharomycotina/).</title>
        <authorList>
            <person name="Morales L."/>
            <person name="Noel B."/>
            <person name="Porcel B."/>
            <person name="Marcet-Houben M."/>
            <person name="Hullo M-F."/>
            <person name="Sacerdot C."/>
            <person name="Tekaia F."/>
            <person name="Leh-Louis V."/>
            <person name="Despons L."/>
            <person name="Khanna V."/>
            <person name="Aury J-M."/>
            <person name="Barbe V."/>
            <person name="Couloux A."/>
            <person name="Labadie K."/>
            <person name="Pelletier E."/>
            <person name="Souciet J-L."/>
            <person name="Boekhout T."/>
            <person name="Gabaldon T."/>
            <person name="Wincker P."/>
            <person name="Dujon B."/>
        </authorList>
    </citation>
    <scope>NUCLEOTIDE SEQUENCE</scope>
    <source>
        <strain evidence="3">CBS 1993</strain>
    </source>
</reference>
<dbReference type="OrthoDB" id="4489171at2759"/>
<dbReference type="STRING" id="1382522.W6MGD4"/>
<sequence length="645" mass="72781">MWSQLCLVPFTQPPIQRSMPQFNTQDVESLEADGYERVDCIGALTHSSGDLELARQYLSHSLQPHIHPFSTGQREATTSAIDSANTFNDYSARPVIRSRVDTVSSDPSWVSDQESILNEVNSQRHMRTELSQVTGPYESDFVEDLDQQGIWDNISYEPNVFRDVRRYRKQPNQPVVLLPTSDEKPEDYLAGLFMILGGVPAFSNTLLNHDFGEYKFDSEWWTEEASQDSQGTLAVQVQKYLAALLHGDRSFISISGLTGSLTPEVSELIDDDENLDDILPATYLSLSAQFGAFENAQAIEELFKPTLLLIQNEQGETEAEGAERAGVFPIESDSFRSTLYKVFHSLLWGDDFERLGSSGISQLGDIVTVVLLDEGSSHYSRTGIEVPEQFYPQIYTESYQQHIQNEIDAQDSLKMKDHQLANASADLTSFKGARVETFLQTAVKYMRESSSKETDPNVSQAVDDISSIVKKILSDKQDIMDERSKIQSKLQDFDIFEVNKIMESMPEKPSPYLLVGTIFKQNDYSFFRKTEATEPGEWTNVRVTLEDGIDFEVSKTDFEEVQSNVYSRTKHGFDDPIVLVYVKASGMDQDISALNKGLKEFINTDDYALQRSYDNLDGSQSDVEEDSVEDDSEKQTPPRDAPFLI</sequence>
<organism evidence="3 4">
    <name type="scientific">Kuraishia capsulata CBS 1993</name>
    <dbReference type="NCBI Taxonomy" id="1382522"/>
    <lineage>
        <taxon>Eukaryota</taxon>
        <taxon>Fungi</taxon>
        <taxon>Dikarya</taxon>
        <taxon>Ascomycota</taxon>
        <taxon>Saccharomycotina</taxon>
        <taxon>Pichiomycetes</taxon>
        <taxon>Pichiales</taxon>
        <taxon>Pichiaceae</taxon>
        <taxon>Kuraishia</taxon>
    </lineage>
</organism>
<dbReference type="Proteomes" id="UP000019384">
    <property type="component" value="Unassembled WGS sequence"/>
</dbReference>
<accession>W6MGD4</accession>
<feature type="domain" description="UBA" evidence="2">
    <location>
        <begin position="21"/>
        <end position="61"/>
    </location>
</feature>
<dbReference type="PANTHER" id="PTHR39597:SF1">
    <property type="entry name" value="UBA DOMAIN-CONTAINING PROTEIN RUP1"/>
    <property type="match status" value="1"/>
</dbReference>
<protein>
    <recommendedName>
        <fullName evidence="2">UBA domain-containing protein</fullName>
    </recommendedName>
</protein>
<dbReference type="GeneID" id="34518254"/>
<dbReference type="InterPro" id="IPR015940">
    <property type="entry name" value="UBA"/>
</dbReference>
<dbReference type="PANTHER" id="PTHR39597">
    <property type="entry name" value="UBA DOMAIN-CONTAINING PROTEIN RUP1"/>
    <property type="match status" value="1"/>
</dbReference>
<evidence type="ECO:0000313" key="4">
    <source>
        <dbReference type="Proteomes" id="UP000019384"/>
    </source>
</evidence>
<dbReference type="GO" id="GO:0016579">
    <property type="term" value="P:protein deubiquitination"/>
    <property type="evidence" value="ECO:0007669"/>
    <property type="project" value="TreeGrafter"/>
</dbReference>
<dbReference type="EMBL" id="HG793125">
    <property type="protein sequence ID" value="CDK24851.1"/>
    <property type="molecule type" value="Genomic_DNA"/>
</dbReference>
<name>W6MGD4_9ASCO</name>
<evidence type="ECO:0000256" key="1">
    <source>
        <dbReference type="SAM" id="MobiDB-lite"/>
    </source>
</evidence>
<proteinExistence type="predicted"/>
<dbReference type="InterPro" id="IPR055335">
    <property type="entry name" value="Ucp6/RUP1"/>
</dbReference>
<evidence type="ECO:0000259" key="2">
    <source>
        <dbReference type="PROSITE" id="PS50030"/>
    </source>
</evidence>
<dbReference type="HOGENOM" id="CLU_028632_0_0_1"/>
<dbReference type="AlphaFoldDB" id="W6MGD4"/>
<dbReference type="GO" id="GO:0005634">
    <property type="term" value="C:nucleus"/>
    <property type="evidence" value="ECO:0007669"/>
    <property type="project" value="TreeGrafter"/>
</dbReference>
<feature type="compositionally biased region" description="Acidic residues" evidence="1">
    <location>
        <begin position="622"/>
        <end position="632"/>
    </location>
</feature>
<gene>
    <name evidence="3" type="ORF">KUCA_T00000818001</name>
</gene>
<dbReference type="RefSeq" id="XP_022456866.1">
    <property type="nucleotide sequence ID" value="XM_022605393.1"/>
</dbReference>
<feature type="region of interest" description="Disordered" evidence="1">
    <location>
        <begin position="613"/>
        <end position="645"/>
    </location>
</feature>
<keyword evidence="4" id="KW-1185">Reference proteome</keyword>
<reference evidence="3" key="1">
    <citation type="submission" date="2013-12" db="EMBL/GenBank/DDBJ databases">
        <authorList>
            <person name="Genoscope - CEA"/>
        </authorList>
    </citation>
    <scope>NUCLEOTIDE SEQUENCE</scope>
    <source>
        <strain evidence="3">CBS 1993</strain>
    </source>
</reference>